<feature type="non-terminal residue" evidence="1">
    <location>
        <position position="1"/>
    </location>
</feature>
<protein>
    <submittedName>
        <fullName evidence="1">Uncharacterized protein</fullName>
    </submittedName>
</protein>
<organism evidence="1 2">
    <name type="scientific">Atta colombica</name>
    <dbReference type="NCBI Taxonomy" id="520822"/>
    <lineage>
        <taxon>Eukaryota</taxon>
        <taxon>Metazoa</taxon>
        <taxon>Ecdysozoa</taxon>
        <taxon>Arthropoda</taxon>
        <taxon>Hexapoda</taxon>
        <taxon>Insecta</taxon>
        <taxon>Pterygota</taxon>
        <taxon>Neoptera</taxon>
        <taxon>Endopterygota</taxon>
        <taxon>Hymenoptera</taxon>
        <taxon>Apocrita</taxon>
        <taxon>Aculeata</taxon>
        <taxon>Formicoidea</taxon>
        <taxon>Formicidae</taxon>
        <taxon>Myrmicinae</taxon>
        <taxon>Atta</taxon>
    </lineage>
</organism>
<name>A0A195BYW0_9HYME</name>
<gene>
    <name evidence="1" type="ORF">ALC53_00047</name>
</gene>
<evidence type="ECO:0000313" key="2">
    <source>
        <dbReference type="Proteomes" id="UP000078540"/>
    </source>
</evidence>
<accession>A0A195BYW0</accession>
<sequence length="64" mass="7588">TFEHQENLEIIHEIKTILNTVIKTMRKNTRITKLQHQQKTPKCINCRESHLVNYRGCEIVSKKA</sequence>
<dbReference type="AlphaFoldDB" id="A0A195BYW0"/>
<reference evidence="1 2" key="1">
    <citation type="submission" date="2015-09" db="EMBL/GenBank/DDBJ databases">
        <title>Atta colombica WGS genome.</title>
        <authorList>
            <person name="Nygaard S."/>
            <person name="Hu H."/>
            <person name="Boomsma J."/>
            <person name="Zhang G."/>
        </authorList>
    </citation>
    <scope>NUCLEOTIDE SEQUENCE [LARGE SCALE GENOMIC DNA]</scope>
    <source>
        <strain evidence="1">Treedump-2</strain>
        <tissue evidence="1">Whole body</tissue>
    </source>
</reference>
<keyword evidence="2" id="KW-1185">Reference proteome</keyword>
<evidence type="ECO:0000313" key="1">
    <source>
        <dbReference type="EMBL" id="KYM93116.1"/>
    </source>
</evidence>
<dbReference type="EMBL" id="KQ976394">
    <property type="protein sequence ID" value="KYM93116.1"/>
    <property type="molecule type" value="Genomic_DNA"/>
</dbReference>
<dbReference type="Proteomes" id="UP000078540">
    <property type="component" value="Unassembled WGS sequence"/>
</dbReference>
<proteinExistence type="predicted"/>